<keyword evidence="2" id="KW-1185">Reference proteome</keyword>
<evidence type="ECO:0000313" key="2">
    <source>
        <dbReference type="Proteomes" id="UP000799536"/>
    </source>
</evidence>
<organism evidence="1 2">
    <name type="scientific">Delitschia confertaspora ATCC 74209</name>
    <dbReference type="NCBI Taxonomy" id="1513339"/>
    <lineage>
        <taxon>Eukaryota</taxon>
        <taxon>Fungi</taxon>
        <taxon>Dikarya</taxon>
        <taxon>Ascomycota</taxon>
        <taxon>Pezizomycotina</taxon>
        <taxon>Dothideomycetes</taxon>
        <taxon>Pleosporomycetidae</taxon>
        <taxon>Pleosporales</taxon>
        <taxon>Delitschiaceae</taxon>
        <taxon>Delitschia</taxon>
    </lineage>
</organism>
<accession>A0A9P4MR96</accession>
<protein>
    <submittedName>
        <fullName evidence="1">Uncharacterized protein</fullName>
    </submittedName>
</protein>
<reference evidence="1" key="1">
    <citation type="journal article" date="2020" name="Stud. Mycol.">
        <title>101 Dothideomycetes genomes: a test case for predicting lifestyles and emergence of pathogens.</title>
        <authorList>
            <person name="Haridas S."/>
            <person name="Albert R."/>
            <person name="Binder M."/>
            <person name="Bloem J."/>
            <person name="Labutti K."/>
            <person name="Salamov A."/>
            <person name="Andreopoulos B."/>
            <person name="Baker S."/>
            <person name="Barry K."/>
            <person name="Bills G."/>
            <person name="Bluhm B."/>
            <person name="Cannon C."/>
            <person name="Castanera R."/>
            <person name="Culley D."/>
            <person name="Daum C."/>
            <person name="Ezra D."/>
            <person name="Gonzalez J."/>
            <person name="Henrissat B."/>
            <person name="Kuo A."/>
            <person name="Liang C."/>
            <person name="Lipzen A."/>
            <person name="Lutzoni F."/>
            <person name="Magnuson J."/>
            <person name="Mondo S."/>
            <person name="Nolan M."/>
            <person name="Ohm R."/>
            <person name="Pangilinan J."/>
            <person name="Park H.-J."/>
            <person name="Ramirez L."/>
            <person name="Alfaro M."/>
            <person name="Sun H."/>
            <person name="Tritt A."/>
            <person name="Yoshinaga Y."/>
            <person name="Zwiers L.-H."/>
            <person name="Turgeon B."/>
            <person name="Goodwin S."/>
            <person name="Spatafora J."/>
            <person name="Crous P."/>
            <person name="Grigoriev I."/>
        </authorList>
    </citation>
    <scope>NUCLEOTIDE SEQUENCE</scope>
    <source>
        <strain evidence="1">ATCC 74209</strain>
    </source>
</reference>
<dbReference type="AlphaFoldDB" id="A0A9P4MR96"/>
<evidence type="ECO:0000313" key="1">
    <source>
        <dbReference type="EMBL" id="KAF2202749.1"/>
    </source>
</evidence>
<dbReference type="Proteomes" id="UP000799536">
    <property type="component" value="Unassembled WGS sequence"/>
</dbReference>
<comment type="caution">
    <text evidence="1">The sequence shown here is derived from an EMBL/GenBank/DDBJ whole genome shotgun (WGS) entry which is preliminary data.</text>
</comment>
<proteinExistence type="predicted"/>
<name>A0A9P4MR96_9PLEO</name>
<dbReference type="EMBL" id="ML993925">
    <property type="protein sequence ID" value="KAF2202749.1"/>
    <property type="molecule type" value="Genomic_DNA"/>
</dbReference>
<gene>
    <name evidence="1" type="ORF">GQ43DRAFT_439441</name>
</gene>
<sequence>MPELNHRSAAHDVCYTYNLRDSFRVNYNFGALADVYAVMNHMALLFLSPATPTLSHLM</sequence>